<proteinExistence type="predicted"/>
<accession>A0A8S5SGQ0</accession>
<reference evidence="1" key="1">
    <citation type="journal article" date="2021" name="Proc. Natl. Acad. Sci. U.S.A.">
        <title>A Catalog of Tens of Thousands of Viruses from Human Metagenomes Reveals Hidden Associations with Chronic Diseases.</title>
        <authorList>
            <person name="Tisza M.J."/>
            <person name="Buck C.B."/>
        </authorList>
    </citation>
    <scope>NUCLEOTIDE SEQUENCE</scope>
    <source>
        <strain evidence="1">Ct9zP9</strain>
    </source>
</reference>
<name>A0A8S5SGQ0_9CAUD</name>
<sequence>MGGKSPKTSTQHRRNADNTIKKTFAYFNKALFWRQPLSVTI</sequence>
<protein>
    <submittedName>
        <fullName evidence="1">WW-binding domain and destruction box</fullName>
    </submittedName>
</protein>
<evidence type="ECO:0000313" key="1">
    <source>
        <dbReference type="EMBL" id="DAF50201.1"/>
    </source>
</evidence>
<dbReference type="EMBL" id="BK032593">
    <property type="protein sequence ID" value="DAF50201.1"/>
    <property type="molecule type" value="Genomic_DNA"/>
</dbReference>
<organism evidence="1">
    <name type="scientific">Siphoviridae sp. ct9zP9</name>
    <dbReference type="NCBI Taxonomy" id="2827795"/>
    <lineage>
        <taxon>Viruses</taxon>
        <taxon>Duplodnaviria</taxon>
        <taxon>Heunggongvirae</taxon>
        <taxon>Uroviricota</taxon>
        <taxon>Caudoviricetes</taxon>
    </lineage>
</organism>